<feature type="transmembrane region" description="Helical" evidence="1">
    <location>
        <begin position="41"/>
        <end position="63"/>
    </location>
</feature>
<feature type="transmembrane region" description="Helical" evidence="1">
    <location>
        <begin position="126"/>
        <end position="145"/>
    </location>
</feature>
<protein>
    <submittedName>
        <fullName evidence="2">Uncharacterized protein</fullName>
    </submittedName>
</protein>
<gene>
    <name evidence="2" type="ORF">DSM104329_01805</name>
</gene>
<feature type="transmembrane region" description="Helical" evidence="1">
    <location>
        <begin position="237"/>
        <end position="256"/>
    </location>
</feature>
<sequence>MAAELTAPPSAALPAAAALRDVRAWWRVRHPPPSIARRLDVAYMVAITVGMVGALTYGTTSTVLSRWITPSSAEVWGPSVLLVVLWLAARWGGVQGPVVYAQADVAFLLQAPLSRRALAAPRLVRNLAVGAAGGAVLAGIAIVALTGKGRSFPLDGALALTGAFAACGVIGVALAGAVEGSARLDAITRRAGLPVAITAAALVVAAHGSADGRAVARWSGPWGWAAAPASGASARHWLPALAAVVLVAAVAAAQVVRTCGRWPAERHARRAEARAGAIASLWAFDARTARLGLRRASDAGRRSARARRSRLPRHPAWVVPWRDVTAALGDPRPVLQATTLALGGAALSLIAADRPAAGAAGALLAYWGASRALEPLRAETDAPDRTRVLLPTPYGRVLLGHVALPMAAVAAGALLAVAGCAATGELPAHGAAAALLAVLAVPTVVLCAALSSRRGGRLPTSMLTTAMAGDPSGGGLVVAWLVAWPVGAAVLGGGPAVLLAHSGASAVVVAVLIALAVPPLLGTVLRHTRDPS</sequence>
<feature type="transmembrane region" description="Helical" evidence="1">
    <location>
        <begin position="504"/>
        <end position="525"/>
    </location>
</feature>
<evidence type="ECO:0000256" key="1">
    <source>
        <dbReference type="SAM" id="Phobius"/>
    </source>
</evidence>
<feature type="transmembrane region" description="Helical" evidence="1">
    <location>
        <begin position="397"/>
        <end position="424"/>
    </location>
</feature>
<feature type="transmembrane region" description="Helical" evidence="1">
    <location>
        <begin position="191"/>
        <end position="210"/>
    </location>
</feature>
<feature type="transmembrane region" description="Helical" evidence="1">
    <location>
        <begin position="430"/>
        <end position="452"/>
    </location>
</feature>
<organism evidence="2 3">
    <name type="scientific">Capillimicrobium parvum</name>
    <dbReference type="NCBI Taxonomy" id="2884022"/>
    <lineage>
        <taxon>Bacteria</taxon>
        <taxon>Bacillati</taxon>
        <taxon>Actinomycetota</taxon>
        <taxon>Thermoleophilia</taxon>
        <taxon>Solirubrobacterales</taxon>
        <taxon>Capillimicrobiaceae</taxon>
        <taxon>Capillimicrobium</taxon>
    </lineage>
</organism>
<keyword evidence="1" id="KW-1133">Transmembrane helix</keyword>
<dbReference type="Proteomes" id="UP001162834">
    <property type="component" value="Chromosome"/>
</dbReference>
<feature type="transmembrane region" description="Helical" evidence="1">
    <location>
        <begin position="157"/>
        <end position="179"/>
    </location>
</feature>
<feature type="transmembrane region" description="Helical" evidence="1">
    <location>
        <begin position="473"/>
        <end position="498"/>
    </location>
</feature>
<keyword evidence="3" id="KW-1185">Reference proteome</keyword>
<reference evidence="2" key="1">
    <citation type="journal article" date="2022" name="Int. J. Syst. Evol. Microbiol.">
        <title>Pseudomonas aegrilactucae sp. nov. and Pseudomonas morbosilactucae sp. nov., pathogens causing bacterial rot of lettuce in Japan.</title>
        <authorList>
            <person name="Sawada H."/>
            <person name="Fujikawa T."/>
            <person name="Satou M."/>
        </authorList>
    </citation>
    <scope>NUCLEOTIDE SEQUENCE</scope>
    <source>
        <strain evidence="2">0166_1</strain>
    </source>
</reference>
<evidence type="ECO:0000313" key="3">
    <source>
        <dbReference type="Proteomes" id="UP001162834"/>
    </source>
</evidence>
<accession>A0A9E6XVU5</accession>
<feature type="transmembrane region" description="Helical" evidence="1">
    <location>
        <begin position="75"/>
        <end position="92"/>
    </location>
</feature>
<keyword evidence="1" id="KW-0812">Transmembrane</keyword>
<keyword evidence="1" id="KW-0472">Membrane</keyword>
<name>A0A9E6XVU5_9ACTN</name>
<dbReference type="RefSeq" id="WP_259315104.1">
    <property type="nucleotide sequence ID" value="NZ_CP087164.1"/>
</dbReference>
<proteinExistence type="predicted"/>
<dbReference type="EMBL" id="CP087164">
    <property type="protein sequence ID" value="UGS35417.1"/>
    <property type="molecule type" value="Genomic_DNA"/>
</dbReference>
<evidence type="ECO:0000313" key="2">
    <source>
        <dbReference type="EMBL" id="UGS35417.1"/>
    </source>
</evidence>
<dbReference type="KEGG" id="sbae:DSM104329_01805"/>
<dbReference type="AlphaFoldDB" id="A0A9E6XVU5"/>